<dbReference type="RefSeq" id="WP_106118505.1">
    <property type="nucleotide sequence ID" value="NZ_PVUH01000025.1"/>
</dbReference>
<dbReference type="AlphaFoldDB" id="A0A2T0HQF4"/>
<dbReference type="EMBL" id="PVUH01000025">
    <property type="protein sequence ID" value="PRW85325.1"/>
    <property type="molecule type" value="Genomic_DNA"/>
</dbReference>
<evidence type="ECO:0000313" key="2">
    <source>
        <dbReference type="Proteomes" id="UP000239731"/>
    </source>
</evidence>
<evidence type="ECO:0000313" key="1">
    <source>
        <dbReference type="EMBL" id="PRW85325.1"/>
    </source>
</evidence>
<sequence length="69" mass="7719">MKTKEITFTASSILSEPTSSSWLRVTADADPSDVLQCFELGEVIEEFGADDLLEHMGITKVREWLEANE</sequence>
<organism evidence="1 2">
    <name type="scientific">Pseudomonas fluorescens</name>
    <dbReference type="NCBI Taxonomy" id="294"/>
    <lineage>
        <taxon>Bacteria</taxon>
        <taxon>Pseudomonadati</taxon>
        <taxon>Pseudomonadota</taxon>
        <taxon>Gammaproteobacteria</taxon>
        <taxon>Pseudomonadales</taxon>
        <taxon>Pseudomonadaceae</taxon>
        <taxon>Pseudomonas</taxon>
    </lineage>
</organism>
<protein>
    <submittedName>
        <fullName evidence="1">Uncharacterized protein</fullName>
    </submittedName>
</protein>
<dbReference type="Proteomes" id="UP000239731">
    <property type="component" value="Unassembled WGS sequence"/>
</dbReference>
<name>A0A2T0HQF4_PSEFL</name>
<comment type="caution">
    <text evidence="1">The sequence shown here is derived from an EMBL/GenBank/DDBJ whole genome shotgun (WGS) entry which is preliminary data.</text>
</comment>
<accession>A0A2T0HQF4</accession>
<gene>
    <name evidence="1" type="ORF">C7A10_27165</name>
</gene>
<proteinExistence type="predicted"/>
<reference evidence="1 2" key="1">
    <citation type="submission" date="2018-03" db="EMBL/GenBank/DDBJ databases">
        <title>Blue discolouration in mozzarella cheese caused by Pseudomonas fluorescens.</title>
        <authorList>
            <person name="Chiesa F."/>
            <person name="Dalmasso A."/>
            <person name="Lomonaco S."/>
        </authorList>
    </citation>
    <scope>NUCLEOTIDE SEQUENCE [LARGE SCALE GENOMIC DNA]</scope>
    <source>
        <strain evidence="1 2">11293</strain>
    </source>
</reference>